<feature type="domain" description="PDZ" evidence="2">
    <location>
        <begin position="2174"/>
        <end position="2230"/>
    </location>
</feature>
<feature type="region of interest" description="Disordered" evidence="1">
    <location>
        <begin position="2567"/>
        <end position="2590"/>
    </location>
</feature>
<dbReference type="CDD" id="cd00136">
    <property type="entry name" value="PDZ_canonical"/>
    <property type="match status" value="4"/>
</dbReference>
<feature type="domain" description="PDZ" evidence="2">
    <location>
        <begin position="897"/>
        <end position="944"/>
    </location>
</feature>
<feature type="domain" description="PDZ" evidence="2">
    <location>
        <begin position="13"/>
        <end position="82"/>
    </location>
</feature>
<feature type="domain" description="PDZ" evidence="2">
    <location>
        <begin position="2034"/>
        <end position="2115"/>
    </location>
</feature>
<evidence type="ECO:0000313" key="5">
    <source>
        <dbReference type="WBParaSite" id="TASK_0000041501-mRNA-1"/>
    </source>
</evidence>
<feature type="domain" description="PDZ" evidence="2">
    <location>
        <begin position="234"/>
        <end position="326"/>
    </location>
</feature>
<evidence type="ECO:0000259" key="2">
    <source>
        <dbReference type="PROSITE" id="PS50106"/>
    </source>
</evidence>
<dbReference type="InterPro" id="IPR036034">
    <property type="entry name" value="PDZ_sf"/>
</dbReference>
<feature type="compositionally biased region" description="Polar residues" evidence="1">
    <location>
        <begin position="339"/>
        <end position="353"/>
    </location>
</feature>
<dbReference type="Gene3D" id="2.30.42.10">
    <property type="match status" value="12"/>
</dbReference>
<dbReference type="PANTHER" id="PTHR19964:SF92">
    <property type="entry name" value="PATJ HOMOLOG"/>
    <property type="match status" value="1"/>
</dbReference>
<proteinExistence type="predicted"/>
<feature type="region of interest" description="Disordered" evidence="1">
    <location>
        <begin position="583"/>
        <end position="609"/>
    </location>
</feature>
<dbReference type="Proteomes" id="UP000282613">
    <property type="component" value="Unassembled WGS sequence"/>
</dbReference>
<feature type="domain" description="PDZ" evidence="2">
    <location>
        <begin position="2351"/>
        <end position="2408"/>
    </location>
</feature>
<dbReference type="InterPro" id="IPR001478">
    <property type="entry name" value="PDZ"/>
</dbReference>
<feature type="region of interest" description="Disordered" evidence="1">
    <location>
        <begin position="2310"/>
        <end position="2340"/>
    </location>
</feature>
<dbReference type="PROSITE" id="PS50106">
    <property type="entry name" value="PDZ"/>
    <property type="match status" value="12"/>
</dbReference>
<feature type="region of interest" description="Disordered" evidence="1">
    <location>
        <begin position="1643"/>
        <end position="1666"/>
    </location>
</feature>
<feature type="domain" description="PDZ" evidence="2">
    <location>
        <begin position="1671"/>
        <end position="1729"/>
    </location>
</feature>
<feature type="compositionally biased region" description="Acidic residues" evidence="1">
    <location>
        <begin position="2328"/>
        <end position="2339"/>
    </location>
</feature>
<feature type="compositionally biased region" description="Pro residues" evidence="1">
    <location>
        <begin position="1563"/>
        <end position="1588"/>
    </location>
</feature>
<feature type="domain" description="PDZ" evidence="2">
    <location>
        <begin position="1811"/>
        <end position="1893"/>
    </location>
</feature>
<dbReference type="OrthoDB" id="438726at2759"/>
<feature type="region of interest" description="Disordered" evidence="1">
    <location>
        <begin position="1497"/>
        <end position="1593"/>
    </location>
</feature>
<gene>
    <name evidence="3" type="ORF">TASK_LOCUS416</name>
</gene>
<feature type="compositionally biased region" description="Pro residues" evidence="1">
    <location>
        <begin position="1532"/>
        <end position="1548"/>
    </location>
</feature>
<accession>A0A0R3VT69</accession>
<dbReference type="Pfam" id="PF00595">
    <property type="entry name" value="PDZ"/>
    <property type="match status" value="8"/>
</dbReference>
<organism evidence="5">
    <name type="scientific">Taenia asiatica</name>
    <name type="common">Asian tapeworm</name>
    <dbReference type="NCBI Taxonomy" id="60517"/>
    <lineage>
        <taxon>Eukaryota</taxon>
        <taxon>Metazoa</taxon>
        <taxon>Spiralia</taxon>
        <taxon>Lophotrochozoa</taxon>
        <taxon>Platyhelminthes</taxon>
        <taxon>Cestoda</taxon>
        <taxon>Eucestoda</taxon>
        <taxon>Cyclophyllidea</taxon>
        <taxon>Taeniidae</taxon>
        <taxon>Taenia</taxon>
    </lineage>
</organism>
<feature type="region of interest" description="Disordered" evidence="1">
    <location>
        <begin position="339"/>
        <end position="376"/>
    </location>
</feature>
<dbReference type="EMBL" id="UYRS01000052">
    <property type="protein sequence ID" value="VDK20871.1"/>
    <property type="molecule type" value="Genomic_DNA"/>
</dbReference>
<dbReference type="InterPro" id="IPR051342">
    <property type="entry name" value="PDZ_scaffold"/>
</dbReference>
<dbReference type="SMART" id="SM00228">
    <property type="entry name" value="PDZ"/>
    <property type="match status" value="12"/>
</dbReference>
<keyword evidence="4" id="KW-1185">Reference proteome</keyword>
<reference evidence="5" key="1">
    <citation type="submission" date="2016-04" db="UniProtKB">
        <authorList>
            <consortium name="WormBaseParasite"/>
        </authorList>
    </citation>
    <scope>IDENTIFICATION</scope>
</reference>
<feature type="region of interest" description="Disordered" evidence="1">
    <location>
        <begin position="1459"/>
        <end position="1483"/>
    </location>
</feature>
<evidence type="ECO:0000313" key="3">
    <source>
        <dbReference type="EMBL" id="VDK20871.1"/>
    </source>
</evidence>
<feature type="domain" description="PDZ" evidence="2">
    <location>
        <begin position="1936"/>
        <end position="2019"/>
    </location>
</feature>
<feature type="compositionally biased region" description="Polar residues" evidence="1">
    <location>
        <begin position="1497"/>
        <end position="1510"/>
    </location>
</feature>
<sequence>MAQLNSEWSEIELICLRNDFNTGLGFGLLGNKTTGVLVRNIVPGVSGDLTGNLRPGDLILRVGEVSTRGLGPDQVARLLRQSFGSSYAFSGASADTTSSTSSTSTATTTTANTNMSSALPVNLLVARPAQGSPTTLAAVFEEQSRQVKARQPLGPLCIVPTEALDESLDCLADLMLPLPPPTPAASKTPLEVLQETTQSSQEERRVETSILSPVLGVEDSVRGGESTEGCVEFSVLLRKPTGAQNCGLGLTIVGYVSEKDKDRAVTGIYVKDVLPNGLASLSGKIKQHDQIIKVNGINLKTLSNKAAANLLKTAGPVVHLTFLRHTSGRVCEQLKQLVSSSAPRSRTRQTSATLPGGFRRRSQRHRSRRKYATMGSKSHGALCIPREVRKPLGACPAQSELLVAPLVNSDDSEDSSDVIQGLLGPSTCQSLPMLSAARLMEATSIISTSSSSISTRGDIEGLQQTSTPTGLQEEQTTSSTAASMTLNSSPLDEMDEFEMPSSAGSPMRAGPRLTIGWLELDQLRAAVHYAGRITPELVKLMVDVWTPIVGLGKDILVIRVVRPKNIRQLGFSLIGSTIDPAKASLPTSATRPEQQQEPEDGGGGFGSEAMSSAEIAGEVASRHFVHTVLPDGLFSNLNCLKPGDELLQVNGYRLHGHSHVEVVRCLRCLPSHIELVIARSPKSVGMNDIGVGDGDGVSTLLDETVNDSDTIMHVAASEIGSVATGVDDTDSSWSGLSPVTLPTHPPDLRISEWIRGSQSDVRPPEPKLGSTKDPNLLLLESATTSPTVGSVIGAFPPVPALLNGGHVGLRPTWSTVPLIVMLHRNKPGFGFSISVYDEGLGDGGSTVRRSSTLKRSSLSRRRTVAGDMNRSDEGRFATISRSSSLSTDAVPRRGSFLIINSISRGSCVDLDGRISVGDRLLFVNDRKLTRATLGEAANALHNAPLGYTMIGVAKMTLVPNSSPPTIASSPQFTALVSSPDDSTAMQLVARHLVDEVLEYAGEVETLVEEVVSSALAEYLQEFVNIPMEGPVGETAPVETVAVLATSPGVLYIASIYEFPAVMLITQGIELMECNHDDEDDDYSNLESIDTSSEQSELSQSSEDWLASLEFVRDTEEEFAKEHVKDHPLDYYTPLVLDVEEVPFHAAALVVPEMNPDDEKIVRVKTHNLPLGCELDALAAGGVDGCRVVKVLRGGAVEKAAALVPGDYITRINSDNLRRVTNAEAFRVLRKASMECNTIEIGYYPGEKVITHRIKHVRPKSLSAETESSRYLQVNGSGASSSLIEELQPPDLIITTEPLTRLLSEDPPQKSGWIQTRELKLLKLPGEDTWGLSITGPDVWQNKDSSSTIPSLPPEVSQPIFVSNVAANTAAGRCGLLEPGDIIIGVNGMDATRVGCRTVAEWIQTANLVSSPSSASSEDNESLETEWAFLYLLVLPLHSSSSSSSSPSARRPIIDLQSIPPVALGTDSSAPSGEQDKDGRPLSFIFNPNTLVRSAFVSSNDSSMEEPTSVGSLELHGDLPEPLGISNLAISPPTAPVQIPPLPPPPTPLPSKSGEEMPTDSQLLPPPPPPPPPPTAATPDAPPPPPPSPVLRQPIPSVQTIESQSAWRNIGSSCLSASLAQLTQTYRRPALPDDEIHVVAITLPPSASTSGGESAPGGESNDGSSADCETGLGVRLVGHRDTNSRGVFVCSLREGSLADRTSGLQVTDEIVQVNNVCVMGLTHVSAKLLIAKEAELARRGSSDGSCNEPKIFLVIRHNVAYNASVMAKPASGTAPTGCGHFLHHSALRFASQPCMSKATPQSSKRIEYDFLDVTIERNAEGGLGLFLVNMNPRGDLGVFVQSLLPTSPAGMSGQVRSWDRIVAIDGEPVQEYDAALAKLTTCHPSAHLRLARAKPLSGCAAMDGGASGQPALTAVDLPRSFSPHAPHTPILPGVETTVEIIHSAPDLGFSVIGGSDTHMGGIFIEKIHPSGTVYRDGRLRSGDRILAVNEIDLRRATHAVATKALREAKKHLFLTVLRGSGAVPFSLSEVMQTYSVALQRQPGSTFGLVLGDYHSGGVVISEIVAGSPASHASVLHPGDVILEVDGLDVHKASSQDVMALLKQSSNHVLLKTGRLKPPRGQPIPRLRLFTVLLTRPFTASSQKNLDVSVSAPVLRVLKRQAVPSGLNDALLNVFGMVLRSATTGEGIYAPGTLVIESITPASAASRCGMLQIGDRLLGIDREPVGWLSLDDLQRFSCHFDTLTFEVGRLPPPPLSFSILRPFASVSPLPSPQPPLYSSGLATLKEGEEATAETFMKSVPVDVEGGAVQTLERAPSPVSRSPVGFKSVEGGDDDEEDEEEMGPNIKIQQASSTIQLLPPPADVAQPSLGLTLASARGACGGQRVVSLDPVSPAAMSGLQVGDRIIGLDDRLLLALGGGSQSSDSVLHAIESAWHLRFPPSDIAPLTLTIIRPTPVSLNPPIHISTKPRSHFPAFPAVVGATAAGVGLIAGPRLRAQPNRRLPRDVGDNLDVQLQAGPPGLLVPAIAAGVATGVYRGAVDDYIGQPYYNNGPTIVDPTPLIPSGTSGQIYNDSGDGEATGGYADGDDEEVLPPPARYLEDNYDSNGKFEDGGLGAGKGCFKAGPSPTPHNAINNDDDDFVEGEYFYDDPVIYYDHREQRADDNDIFVVSDTNLGATSAKSVNLDEHSSSHKYPPEGDVECDSNDGIIIVDGELFYGGPLSGFDNFDLIVDFGALVVKLPTWPRCARCITSAGFG</sequence>
<feature type="region of interest" description="Disordered" evidence="1">
    <location>
        <begin position="90"/>
        <end position="111"/>
    </location>
</feature>
<dbReference type="SUPFAM" id="SSF50156">
    <property type="entry name" value="PDZ domain-like"/>
    <property type="match status" value="12"/>
</dbReference>
<dbReference type="STRING" id="60517.A0A0R3VT69"/>
<feature type="domain" description="PDZ" evidence="2">
    <location>
        <begin position="624"/>
        <end position="681"/>
    </location>
</feature>
<feature type="compositionally biased region" description="Basic residues" evidence="1">
    <location>
        <begin position="358"/>
        <end position="371"/>
    </location>
</feature>
<feature type="region of interest" description="Disordered" evidence="1">
    <location>
        <begin position="452"/>
        <end position="485"/>
    </location>
</feature>
<feature type="domain" description="PDZ" evidence="2">
    <location>
        <begin position="1159"/>
        <end position="1231"/>
    </location>
</feature>
<feature type="compositionally biased region" description="Polar residues" evidence="1">
    <location>
        <begin position="462"/>
        <end position="485"/>
    </location>
</feature>
<name>A0A0R3VT69_TAEAS</name>
<feature type="domain" description="PDZ" evidence="2">
    <location>
        <begin position="1317"/>
        <end position="1392"/>
    </location>
</feature>
<evidence type="ECO:0000313" key="4">
    <source>
        <dbReference type="Proteomes" id="UP000282613"/>
    </source>
</evidence>
<reference evidence="3 4" key="2">
    <citation type="submission" date="2018-11" db="EMBL/GenBank/DDBJ databases">
        <authorList>
            <consortium name="Pathogen Informatics"/>
        </authorList>
    </citation>
    <scope>NUCLEOTIDE SEQUENCE [LARGE SCALE GENOMIC DNA]</scope>
</reference>
<evidence type="ECO:0000256" key="1">
    <source>
        <dbReference type="SAM" id="MobiDB-lite"/>
    </source>
</evidence>
<protein>
    <submittedName>
        <fullName evidence="5">PDZ domain-containing protein</fullName>
    </submittedName>
</protein>
<dbReference type="WBParaSite" id="TASK_0000041501-mRNA-1">
    <property type="protein sequence ID" value="TASK_0000041501-mRNA-1"/>
    <property type="gene ID" value="TASK_0000041501"/>
</dbReference>
<dbReference type="PANTHER" id="PTHR19964">
    <property type="entry name" value="MULTIPLE PDZ DOMAIN PROTEIN"/>
    <property type="match status" value="1"/>
</dbReference>